<evidence type="ECO:0000313" key="1">
    <source>
        <dbReference type="EMBL" id="CAD8073755.1"/>
    </source>
</evidence>
<organism evidence="1 2">
    <name type="scientific">Paramecium sonneborni</name>
    <dbReference type="NCBI Taxonomy" id="65129"/>
    <lineage>
        <taxon>Eukaryota</taxon>
        <taxon>Sar</taxon>
        <taxon>Alveolata</taxon>
        <taxon>Ciliophora</taxon>
        <taxon>Intramacronucleata</taxon>
        <taxon>Oligohymenophorea</taxon>
        <taxon>Peniculida</taxon>
        <taxon>Parameciidae</taxon>
        <taxon>Paramecium</taxon>
    </lineage>
</organism>
<keyword evidence="2" id="KW-1185">Reference proteome</keyword>
<comment type="caution">
    <text evidence="1">The sequence shown here is derived from an EMBL/GenBank/DDBJ whole genome shotgun (WGS) entry which is preliminary data.</text>
</comment>
<dbReference type="Proteomes" id="UP000692954">
    <property type="component" value="Unassembled WGS sequence"/>
</dbReference>
<gene>
    <name evidence="1" type="ORF">PSON_ATCC_30995.1.T0310120</name>
</gene>
<dbReference type="AlphaFoldDB" id="A0A8S1M7V1"/>
<protein>
    <submittedName>
        <fullName evidence="1">Uncharacterized protein</fullName>
    </submittedName>
</protein>
<proteinExistence type="predicted"/>
<evidence type="ECO:0000313" key="2">
    <source>
        <dbReference type="Proteomes" id="UP000692954"/>
    </source>
</evidence>
<reference evidence="1" key="1">
    <citation type="submission" date="2021-01" db="EMBL/GenBank/DDBJ databases">
        <authorList>
            <consortium name="Genoscope - CEA"/>
            <person name="William W."/>
        </authorList>
    </citation>
    <scope>NUCLEOTIDE SEQUENCE</scope>
</reference>
<sequence>MTENSMTDEHKQFIQKISFPGRVELNSNVTLVKFMLKLQYQFKWILFIFKYLPKEQYSYMNNFLQFLKTPIIAMKIFTTLLNQLLVDHFINFQIYDNPDSIFNVNSKSLLYKNNKLFIVTNYIDFSHQY</sequence>
<name>A0A8S1M7V1_9CILI</name>
<dbReference type="EMBL" id="CAJJDN010000031">
    <property type="protein sequence ID" value="CAD8073755.1"/>
    <property type="molecule type" value="Genomic_DNA"/>
</dbReference>
<accession>A0A8S1M7V1</accession>